<evidence type="ECO:0000313" key="2">
    <source>
        <dbReference type="Proteomes" id="UP000002634"/>
    </source>
</evidence>
<dbReference type="EMBL" id="CP001135">
    <property type="protein sequence ID" value="ACY83439.1"/>
    <property type="molecule type" value="Genomic_DNA"/>
</dbReference>
<reference evidence="1 2" key="1">
    <citation type="journal article" date="2009" name="PLoS ONE">
        <title>Genome sequence of the versatile fish pathogen Edwardsiella tarda provides insights into its adaptation to broad host ranges and intracellular niches.</title>
        <authorList>
            <person name="Wang Q."/>
            <person name="Yang M."/>
            <person name="Xiao J."/>
            <person name="Wu H."/>
            <person name="Wang X."/>
            <person name="Lv Y."/>
            <person name="Xu L."/>
            <person name="Zheng H."/>
            <person name="Wang S."/>
            <person name="Zhao G."/>
            <person name="Liu Q."/>
            <person name="Zhang Y."/>
        </authorList>
    </citation>
    <scope>NUCLEOTIDE SEQUENCE [LARGE SCALE GENOMIC DNA]</scope>
    <source>
        <strain evidence="2">EIB202 / CCTCC M208068</strain>
    </source>
</reference>
<dbReference type="Proteomes" id="UP000002634">
    <property type="component" value="Chromosome"/>
</dbReference>
<dbReference type="KEGG" id="etr:ETAE_0592"/>
<evidence type="ECO:0000313" key="1">
    <source>
        <dbReference type="EMBL" id="ACY83439.1"/>
    </source>
</evidence>
<accession>A0AAU8PML2</accession>
<protein>
    <submittedName>
        <fullName evidence="1">Dihydrodipicolinate reductase</fullName>
    </submittedName>
</protein>
<organism evidence="1 2">
    <name type="scientific">Edwardsiella piscicida</name>
    <dbReference type="NCBI Taxonomy" id="1263550"/>
    <lineage>
        <taxon>Bacteria</taxon>
        <taxon>Pseudomonadati</taxon>
        <taxon>Pseudomonadota</taxon>
        <taxon>Gammaproteobacteria</taxon>
        <taxon>Enterobacterales</taxon>
        <taxon>Hafniaceae</taxon>
        <taxon>Edwardsiella</taxon>
    </lineage>
</organism>
<keyword evidence="2" id="KW-1185">Reference proteome</keyword>
<sequence>MPPPLRPRLDFFREKTHYSVIAFDICARQPFSPFLKLVFLVVWHQKHAKICKKHKKLPFHLDNERMHH</sequence>
<gene>
    <name evidence="1" type="primary">dapB</name>
    <name evidence="1" type="ordered locus">ETAE_0592</name>
</gene>
<name>A0AAU8PML2_EDWPI</name>
<dbReference type="AlphaFoldDB" id="A0AAU8PML2"/>
<proteinExistence type="predicted"/>